<feature type="region of interest" description="Disordered" evidence="1">
    <location>
        <begin position="301"/>
        <end position="359"/>
    </location>
</feature>
<protein>
    <recommendedName>
        <fullName evidence="2">SET domain-containing protein</fullName>
    </recommendedName>
</protein>
<organism evidence="3 4">
    <name type="scientific">Ephemerocybe angulata</name>
    <dbReference type="NCBI Taxonomy" id="980116"/>
    <lineage>
        <taxon>Eukaryota</taxon>
        <taxon>Fungi</taxon>
        <taxon>Dikarya</taxon>
        <taxon>Basidiomycota</taxon>
        <taxon>Agaricomycotina</taxon>
        <taxon>Agaricomycetes</taxon>
        <taxon>Agaricomycetidae</taxon>
        <taxon>Agaricales</taxon>
        <taxon>Agaricineae</taxon>
        <taxon>Psathyrellaceae</taxon>
        <taxon>Ephemerocybe</taxon>
    </lineage>
</organism>
<gene>
    <name evidence="3" type="ORF">DFP72DRAFT_880172</name>
</gene>
<reference evidence="3 4" key="1">
    <citation type="submission" date="2020-07" db="EMBL/GenBank/DDBJ databases">
        <title>Comparative genomics of pyrophilous fungi reveals a link between fire events and developmental genes.</title>
        <authorList>
            <consortium name="DOE Joint Genome Institute"/>
            <person name="Steindorff A.S."/>
            <person name="Carver A."/>
            <person name="Calhoun S."/>
            <person name="Stillman K."/>
            <person name="Liu H."/>
            <person name="Lipzen A."/>
            <person name="Pangilinan J."/>
            <person name="Labutti K."/>
            <person name="Bruns T.D."/>
            <person name="Grigoriev I.V."/>
        </authorList>
    </citation>
    <scope>NUCLEOTIDE SEQUENCE [LARGE SCALE GENOMIC DNA]</scope>
    <source>
        <strain evidence="3 4">CBS 144469</strain>
    </source>
</reference>
<keyword evidence="4" id="KW-1185">Reference proteome</keyword>
<dbReference type="PROSITE" id="PS50280">
    <property type="entry name" value="SET"/>
    <property type="match status" value="1"/>
</dbReference>
<evidence type="ECO:0000313" key="4">
    <source>
        <dbReference type="Proteomes" id="UP000521943"/>
    </source>
</evidence>
<feature type="domain" description="SET" evidence="2">
    <location>
        <begin position="136"/>
        <end position="249"/>
    </location>
</feature>
<comment type="caution">
    <text evidence="3">The sequence shown here is derived from an EMBL/GenBank/DDBJ whole genome shotgun (WGS) entry which is preliminary data.</text>
</comment>
<dbReference type="InterPro" id="IPR046341">
    <property type="entry name" value="SET_dom_sf"/>
</dbReference>
<accession>A0A8H6I8Z4</accession>
<evidence type="ECO:0000313" key="3">
    <source>
        <dbReference type="EMBL" id="KAF6761130.1"/>
    </source>
</evidence>
<feature type="compositionally biased region" description="Basic and acidic residues" evidence="1">
    <location>
        <begin position="301"/>
        <end position="327"/>
    </location>
</feature>
<dbReference type="InterPro" id="IPR001214">
    <property type="entry name" value="SET_dom"/>
</dbReference>
<evidence type="ECO:0000259" key="2">
    <source>
        <dbReference type="PROSITE" id="PS50280"/>
    </source>
</evidence>
<sequence>MSEVKNGWAHEFALHLSEGAPVDSAHAVGMEDLVIQALFAPCKPANRRTHTPQTLGLSFKPSGNALLQLYSAFETHKSLFQGDEPWAALIGSQRVRESLEGHGTDPYFANCDKAALDILQWLVAAYGVLLNSRSLVKLRVTSLDDGSHGFALYSRHDIAAGEYIWEALGKVPADNLTSTSSLSMIRTTAKQNQAKGQELERVLYGPARMINHRCKMYNVALATHDGTSAFVIYALRPITAGEELTLNYGRAWFGPSCPCADCVLLKQVSGHSTLANSETAKSDPPPTLAALEDRHGLVSEMKKQEAERYREERRREVLKNKEQVKENKKIRRRRNRMKKQMARDDDNASAASTSVPVVP</sequence>
<dbReference type="OrthoDB" id="3265353at2759"/>
<dbReference type="EMBL" id="JACGCI010000010">
    <property type="protein sequence ID" value="KAF6761130.1"/>
    <property type="molecule type" value="Genomic_DNA"/>
</dbReference>
<name>A0A8H6I8Z4_9AGAR</name>
<dbReference type="AlphaFoldDB" id="A0A8H6I8Z4"/>
<evidence type="ECO:0000256" key="1">
    <source>
        <dbReference type="SAM" id="MobiDB-lite"/>
    </source>
</evidence>
<feature type="compositionally biased region" description="Polar residues" evidence="1">
    <location>
        <begin position="349"/>
        <end position="359"/>
    </location>
</feature>
<proteinExistence type="predicted"/>
<dbReference type="SMART" id="SM00317">
    <property type="entry name" value="SET"/>
    <property type="match status" value="1"/>
</dbReference>
<dbReference type="SUPFAM" id="SSF82199">
    <property type="entry name" value="SET domain"/>
    <property type="match status" value="1"/>
</dbReference>
<dbReference type="Pfam" id="PF00856">
    <property type="entry name" value="SET"/>
    <property type="match status" value="1"/>
</dbReference>
<feature type="compositionally biased region" description="Basic residues" evidence="1">
    <location>
        <begin position="328"/>
        <end position="340"/>
    </location>
</feature>
<dbReference type="Gene3D" id="2.170.270.10">
    <property type="entry name" value="SET domain"/>
    <property type="match status" value="1"/>
</dbReference>
<dbReference type="Proteomes" id="UP000521943">
    <property type="component" value="Unassembled WGS sequence"/>
</dbReference>